<dbReference type="SMART" id="SM00881">
    <property type="entry name" value="CoA_binding"/>
    <property type="match status" value="1"/>
</dbReference>
<dbReference type="Pfam" id="PF13380">
    <property type="entry name" value="CoA_binding_2"/>
    <property type="match status" value="1"/>
</dbReference>
<dbReference type="KEGG" id="gur:Gura_4017"/>
<evidence type="ECO:0000313" key="3">
    <source>
        <dbReference type="Proteomes" id="UP000006695"/>
    </source>
</evidence>
<dbReference type="HOGENOM" id="CLU_112567_1_1_7"/>
<gene>
    <name evidence="2" type="ordered locus">Gura_4017</name>
</gene>
<dbReference type="Proteomes" id="UP000006695">
    <property type="component" value="Chromosome"/>
</dbReference>
<dbReference type="EMBL" id="CP000698">
    <property type="protein sequence ID" value="ABQ28161.1"/>
    <property type="molecule type" value="Genomic_DNA"/>
</dbReference>
<dbReference type="InterPro" id="IPR003781">
    <property type="entry name" value="CoA-bd"/>
</dbReference>
<dbReference type="PANTHER" id="PTHR33303">
    <property type="entry name" value="CYTOPLASMIC PROTEIN-RELATED"/>
    <property type="match status" value="1"/>
</dbReference>
<dbReference type="SUPFAM" id="SSF51735">
    <property type="entry name" value="NAD(P)-binding Rossmann-fold domains"/>
    <property type="match status" value="1"/>
</dbReference>
<accession>A5G8P3</accession>
<proteinExistence type="predicted"/>
<reference evidence="2 3" key="1">
    <citation type="submission" date="2007-05" db="EMBL/GenBank/DDBJ databases">
        <title>Complete sequence of Geobacter uraniireducens Rf4.</title>
        <authorList>
            <consortium name="US DOE Joint Genome Institute"/>
            <person name="Copeland A."/>
            <person name="Lucas S."/>
            <person name="Lapidus A."/>
            <person name="Barry K."/>
            <person name="Detter J.C."/>
            <person name="Glavina del Rio T."/>
            <person name="Hammon N."/>
            <person name="Israni S."/>
            <person name="Dalin E."/>
            <person name="Tice H."/>
            <person name="Pitluck S."/>
            <person name="Chertkov O."/>
            <person name="Brettin T."/>
            <person name="Bruce D."/>
            <person name="Han C."/>
            <person name="Schmutz J."/>
            <person name="Larimer F."/>
            <person name="Land M."/>
            <person name="Hauser L."/>
            <person name="Kyrpides N."/>
            <person name="Mikhailova N."/>
            <person name="Shelobolina E."/>
            <person name="Aklujkar M."/>
            <person name="Lovley D."/>
            <person name="Richardson P."/>
        </authorList>
    </citation>
    <scope>NUCLEOTIDE SEQUENCE [LARGE SCALE GENOMIC DNA]</scope>
    <source>
        <strain evidence="2 3">Rf4</strain>
    </source>
</reference>
<organism evidence="2 3">
    <name type="scientific">Geotalea uraniireducens (strain Rf4)</name>
    <name type="common">Geobacter uraniireducens</name>
    <dbReference type="NCBI Taxonomy" id="351605"/>
    <lineage>
        <taxon>Bacteria</taxon>
        <taxon>Pseudomonadati</taxon>
        <taxon>Thermodesulfobacteriota</taxon>
        <taxon>Desulfuromonadia</taxon>
        <taxon>Geobacterales</taxon>
        <taxon>Geobacteraceae</taxon>
        <taxon>Geotalea</taxon>
    </lineage>
</organism>
<dbReference type="Gene3D" id="3.40.50.720">
    <property type="entry name" value="NAD(P)-binding Rossmann-like Domain"/>
    <property type="match status" value="1"/>
</dbReference>
<evidence type="ECO:0000259" key="1">
    <source>
        <dbReference type="SMART" id="SM00881"/>
    </source>
</evidence>
<dbReference type="PANTHER" id="PTHR33303:SF2">
    <property type="entry name" value="COA-BINDING DOMAIN-CONTAINING PROTEIN"/>
    <property type="match status" value="1"/>
</dbReference>
<dbReference type="RefSeq" id="WP_011940798.1">
    <property type="nucleotide sequence ID" value="NC_009483.1"/>
</dbReference>
<evidence type="ECO:0000313" key="2">
    <source>
        <dbReference type="EMBL" id="ABQ28161.1"/>
    </source>
</evidence>
<dbReference type="OrthoDB" id="9804695at2"/>
<dbReference type="AlphaFoldDB" id="A5G8P3"/>
<sequence length="132" mass="14273">MKKEIEEFLKAGAFGVVGASADRSKYGNRVLRCYQQHGLKAIPVNPKTKEIEGAACVASVPDLPDEVTSISVITPPTITEQVVEQAAQKGIKNIWMQPGAESPRAVNFCREHGINVIADGSCILVVLGYRDH</sequence>
<dbReference type="InterPro" id="IPR036291">
    <property type="entry name" value="NAD(P)-bd_dom_sf"/>
</dbReference>
<protein>
    <submittedName>
        <fullName evidence="2">CoA-binding domain protein</fullName>
    </submittedName>
</protein>
<feature type="domain" description="CoA-binding" evidence="1">
    <location>
        <begin position="8"/>
        <end position="100"/>
    </location>
</feature>
<dbReference type="STRING" id="351605.Gura_4017"/>
<name>A5G8P3_GEOUR</name>
<keyword evidence="3" id="KW-1185">Reference proteome</keyword>